<protein>
    <submittedName>
        <fullName evidence="1">Uncharacterized protein</fullName>
    </submittedName>
</protein>
<sequence length="99" mass="11168">MLGTVEQSELHNGTRSSGLQPVTCPSKPHSTTQTRHPAQWHSGKDTLMCSDNLDRAHKRRSFPRPPPNPNTRPNQADSRICRLPTPQQARPRGCFHPRL</sequence>
<comment type="caution">
    <text evidence="1">The sequence shown here is derived from an EMBL/GenBank/DDBJ whole genome shotgun (WGS) entry which is preliminary data.</text>
</comment>
<evidence type="ECO:0000313" key="1">
    <source>
        <dbReference type="EMBL" id="KAJ7997319.1"/>
    </source>
</evidence>
<proteinExistence type="predicted"/>
<dbReference type="Proteomes" id="UP001157502">
    <property type="component" value="Chromosome 19"/>
</dbReference>
<accession>A0ACC2G109</accession>
<reference evidence="1" key="1">
    <citation type="submission" date="2021-05" db="EMBL/GenBank/DDBJ databases">
        <authorList>
            <person name="Pan Q."/>
            <person name="Jouanno E."/>
            <person name="Zahm M."/>
            <person name="Klopp C."/>
            <person name="Cabau C."/>
            <person name="Louis A."/>
            <person name="Berthelot C."/>
            <person name="Parey E."/>
            <person name="Roest Crollius H."/>
            <person name="Montfort J."/>
            <person name="Robinson-Rechavi M."/>
            <person name="Bouchez O."/>
            <person name="Lampietro C."/>
            <person name="Lopez Roques C."/>
            <person name="Donnadieu C."/>
            <person name="Postlethwait J."/>
            <person name="Bobe J."/>
            <person name="Dillon D."/>
            <person name="Chandos A."/>
            <person name="von Hippel F."/>
            <person name="Guiguen Y."/>
        </authorList>
    </citation>
    <scope>NUCLEOTIDE SEQUENCE</scope>
    <source>
        <strain evidence="1">YG-Jan2019</strain>
    </source>
</reference>
<dbReference type="EMBL" id="CM055746">
    <property type="protein sequence ID" value="KAJ7997319.1"/>
    <property type="molecule type" value="Genomic_DNA"/>
</dbReference>
<name>A0ACC2G109_DALPE</name>
<keyword evidence="2" id="KW-1185">Reference proteome</keyword>
<organism evidence="1 2">
    <name type="scientific">Dallia pectoralis</name>
    <name type="common">Alaska blackfish</name>
    <dbReference type="NCBI Taxonomy" id="75939"/>
    <lineage>
        <taxon>Eukaryota</taxon>
        <taxon>Metazoa</taxon>
        <taxon>Chordata</taxon>
        <taxon>Craniata</taxon>
        <taxon>Vertebrata</taxon>
        <taxon>Euteleostomi</taxon>
        <taxon>Actinopterygii</taxon>
        <taxon>Neopterygii</taxon>
        <taxon>Teleostei</taxon>
        <taxon>Protacanthopterygii</taxon>
        <taxon>Esociformes</taxon>
        <taxon>Umbridae</taxon>
        <taxon>Dallia</taxon>
    </lineage>
</organism>
<evidence type="ECO:0000313" key="2">
    <source>
        <dbReference type="Proteomes" id="UP001157502"/>
    </source>
</evidence>
<gene>
    <name evidence="1" type="ORF">DPEC_G00227740</name>
</gene>